<dbReference type="RefSeq" id="WP_184068552.1">
    <property type="nucleotide sequence ID" value="NZ_JACHNZ010000019.1"/>
</dbReference>
<evidence type="ECO:0000313" key="2">
    <source>
        <dbReference type="EMBL" id="MBB4632287.1"/>
    </source>
</evidence>
<reference evidence="2 3" key="1">
    <citation type="submission" date="2020-08" db="EMBL/GenBank/DDBJ databases">
        <title>Genomic Encyclopedia of Type Strains, Phase IV (KMG-IV): sequencing the most valuable type-strain genomes for metagenomic binning, comparative biology and taxonomic classification.</title>
        <authorList>
            <person name="Goeker M."/>
        </authorList>
    </citation>
    <scope>NUCLEOTIDE SEQUENCE [LARGE SCALE GENOMIC DNA]</scope>
    <source>
        <strain evidence="2 3">DSM 17328</strain>
    </source>
</reference>
<keyword evidence="1" id="KW-1133">Transmembrane helix</keyword>
<evidence type="ECO:0000313" key="3">
    <source>
        <dbReference type="Proteomes" id="UP000566324"/>
    </source>
</evidence>
<protein>
    <recommendedName>
        <fullName evidence="4">Carrier domain-containing protein</fullName>
    </recommendedName>
</protein>
<dbReference type="Proteomes" id="UP000566324">
    <property type="component" value="Unassembled WGS sequence"/>
</dbReference>
<keyword evidence="1" id="KW-0472">Membrane</keyword>
<gene>
    <name evidence="2" type="ORF">GGQ98_001907</name>
</gene>
<proteinExistence type="predicted"/>
<feature type="transmembrane region" description="Helical" evidence="1">
    <location>
        <begin position="6"/>
        <end position="23"/>
    </location>
</feature>
<dbReference type="AlphaFoldDB" id="A0A7W7F759"/>
<keyword evidence="3" id="KW-1185">Reference proteome</keyword>
<evidence type="ECO:0000256" key="1">
    <source>
        <dbReference type="SAM" id="Phobius"/>
    </source>
</evidence>
<sequence length="135" mass="15251">MAKVAFVVAVLLVLMIGGSLWLNSQQRKLARGRTGFDKNTFCALVEERGVDQRVAAIVWDELEAYCAKGVLPHPDDDVSAFYHIDDEEVCDILERIFTVLNLSIPEKNSPLRIPVFNTVQDILFFINQHNAQNPH</sequence>
<accession>A0A7W7F759</accession>
<dbReference type="EMBL" id="JACHNZ010000019">
    <property type="protein sequence ID" value="MBB4632287.1"/>
    <property type="molecule type" value="Genomic_DNA"/>
</dbReference>
<name>A0A7W7F759_9SPHN</name>
<organism evidence="2 3">
    <name type="scientific">Sphingosinicella soli</name>
    <dbReference type="NCBI Taxonomy" id="333708"/>
    <lineage>
        <taxon>Bacteria</taxon>
        <taxon>Pseudomonadati</taxon>
        <taxon>Pseudomonadota</taxon>
        <taxon>Alphaproteobacteria</taxon>
        <taxon>Sphingomonadales</taxon>
        <taxon>Sphingosinicellaceae</taxon>
        <taxon>Sphingosinicella</taxon>
    </lineage>
</organism>
<comment type="caution">
    <text evidence="2">The sequence shown here is derived from an EMBL/GenBank/DDBJ whole genome shotgun (WGS) entry which is preliminary data.</text>
</comment>
<evidence type="ECO:0008006" key="4">
    <source>
        <dbReference type="Google" id="ProtNLM"/>
    </source>
</evidence>
<keyword evidence="1" id="KW-0812">Transmembrane</keyword>